<accession>A0A1X0KC98</accession>
<proteinExistence type="predicted"/>
<comment type="caution">
    <text evidence="1">The sequence shown here is derived from an EMBL/GenBank/DDBJ whole genome shotgun (WGS) entry which is preliminary data.</text>
</comment>
<dbReference type="Proteomes" id="UP000192601">
    <property type="component" value="Unassembled WGS sequence"/>
</dbReference>
<dbReference type="OrthoDB" id="4641839at2"/>
<name>A0A1X0KC98_MYCSC</name>
<evidence type="ECO:0008006" key="3">
    <source>
        <dbReference type="Google" id="ProtNLM"/>
    </source>
</evidence>
<dbReference type="STRING" id="1783.BST44_17495"/>
<dbReference type="EMBL" id="MVIJ01000027">
    <property type="protein sequence ID" value="ORB72772.1"/>
    <property type="molecule type" value="Genomic_DNA"/>
</dbReference>
<dbReference type="AlphaFoldDB" id="A0A1X0KC98"/>
<keyword evidence="2" id="KW-1185">Reference proteome</keyword>
<evidence type="ECO:0000313" key="2">
    <source>
        <dbReference type="Proteomes" id="UP000192601"/>
    </source>
</evidence>
<reference evidence="1 2" key="1">
    <citation type="submission" date="2017-02" db="EMBL/GenBank/DDBJ databases">
        <title>The new phylogeny of genus Mycobacterium.</title>
        <authorList>
            <person name="Tortoli E."/>
            <person name="Trovato A."/>
            <person name="Cirillo D.M."/>
        </authorList>
    </citation>
    <scope>NUCLEOTIDE SEQUENCE [LARGE SCALE GENOMIC DNA]</scope>
    <source>
        <strain evidence="1 2">DSM 43992</strain>
    </source>
</reference>
<evidence type="ECO:0000313" key="1">
    <source>
        <dbReference type="EMBL" id="ORB72772.1"/>
    </source>
</evidence>
<gene>
    <name evidence="1" type="ORF">BST44_17495</name>
</gene>
<protein>
    <recommendedName>
        <fullName evidence="3">Isoniazid-inducible protein iniC</fullName>
    </recommendedName>
</protein>
<sequence>MRGQGHQVFVDELARFAAGHADPRVAAIAERTAAPLRALVRGRRGAGRGTVARALDRAGAGAGIAVTTAELRDADVVVQVITEVVKPEDAEAIAAAGRPVVAVLNKADLAGSLSRGDGPIAAARTRCAELGGLAGAPVLPMAGLLAVAALDDLDAPLWAALRTLAAHPGAAASLDGSFAGFLAADNPVPADVRLRLLQTLDLFGIALGVAAFRQGRTAAQVRALLRRTSGVDAVLSQLAIAGAEVRYQRVLDAGAELAALAVGPGAAAERISAFLSHDDTVVARMAAAVDLAEAAGLDPDESGVADWDRDPSAHLPRAVRWQRYSRASGNDLHRACGADIARGAMRLWSQACGSLPGHSPGDWR</sequence>
<organism evidence="1 2">
    <name type="scientific">Mycobacterium scrofulaceum</name>
    <dbReference type="NCBI Taxonomy" id="1783"/>
    <lineage>
        <taxon>Bacteria</taxon>
        <taxon>Bacillati</taxon>
        <taxon>Actinomycetota</taxon>
        <taxon>Actinomycetes</taxon>
        <taxon>Mycobacteriales</taxon>
        <taxon>Mycobacteriaceae</taxon>
        <taxon>Mycobacterium</taxon>
    </lineage>
</organism>
<dbReference type="RefSeq" id="WP_083178380.1">
    <property type="nucleotide sequence ID" value="NZ_MVIJ01000027.1"/>
</dbReference>